<dbReference type="Ensembl" id="ENSACAT00000000879.3">
    <property type="protein sequence ID" value="ENSACAP00000000853.3"/>
    <property type="gene ID" value="ENSACAG00000000928.3"/>
</dbReference>
<reference evidence="4" key="2">
    <citation type="submission" date="2025-08" db="UniProtKB">
        <authorList>
            <consortium name="Ensembl"/>
        </authorList>
    </citation>
    <scope>IDENTIFICATION</scope>
</reference>
<dbReference type="GO" id="GO:0005737">
    <property type="term" value="C:cytoplasm"/>
    <property type="evidence" value="ECO:0000318"/>
    <property type="project" value="GO_Central"/>
</dbReference>
<dbReference type="InterPro" id="IPR000582">
    <property type="entry name" value="Acyl-CoA-binding_protein"/>
</dbReference>
<dbReference type="GO" id="GO:0000062">
    <property type="term" value="F:fatty-acyl-CoA binding"/>
    <property type="evidence" value="ECO:0000318"/>
    <property type="project" value="GO_Central"/>
</dbReference>
<dbReference type="InterPro" id="IPR014352">
    <property type="entry name" value="FERM/acyl-CoA-bd_prot_sf"/>
</dbReference>
<dbReference type="AlphaFoldDB" id="G1K8X5"/>
<feature type="transmembrane region" description="Helical" evidence="2">
    <location>
        <begin position="285"/>
        <end position="305"/>
    </location>
</feature>
<dbReference type="GO" id="GO:0006631">
    <property type="term" value="P:fatty acid metabolic process"/>
    <property type="evidence" value="ECO:0000318"/>
    <property type="project" value="GO_Central"/>
</dbReference>
<reference evidence="4 5" key="1">
    <citation type="submission" date="2009-12" db="EMBL/GenBank/DDBJ databases">
        <title>The Genome Sequence of Anolis carolinensis (Green Anole Lizard).</title>
        <authorList>
            <consortium name="The Genome Sequencing Platform"/>
            <person name="Di Palma F."/>
            <person name="Alfoldi J."/>
            <person name="Heiman D."/>
            <person name="Young S."/>
            <person name="Grabherr M."/>
            <person name="Johnson J."/>
            <person name="Lander E.S."/>
            <person name="Lindblad-Toh K."/>
        </authorList>
    </citation>
    <scope>NUCLEOTIDE SEQUENCE [LARGE SCALE GENOMIC DNA]</scope>
    <source>
        <strain evidence="4 5">JBL SC #1</strain>
    </source>
</reference>
<proteinExistence type="predicted"/>
<dbReference type="PRINTS" id="PR00689">
    <property type="entry name" value="ACOABINDINGP"/>
</dbReference>
<dbReference type="InterPro" id="IPR022408">
    <property type="entry name" value="Acyl-CoA-binding_prot_CS"/>
</dbReference>
<keyword evidence="2" id="KW-1133">Transmembrane helix</keyword>
<reference evidence="4" key="3">
    <citation type="submission" date="2025-09" db="UniProtKB">
        <authorList>
            <consortium name="Ensembl"/>
        </authorList>
    </citation>
    <scope>IDENTIFICATION</scope>
</reference>
<keyword evidence="5" id="KW-1185">Reference proteome</keyword>
<evidence type="ECO:0000313" key="4">
    <source>
        <dbReference type="Ensembl" id="ENSACAP00000000853.3"/>
    </source>
</evidence>
<accession>G1K8X5</accession>
<dbReference type="SUPFAM" id="SSF47027">
    <property type="entry name" value="Acyl-CoA binding protein"/>
    <property type="match status" value="1"/>
</dbReference>
<feature type="domain" description="ACB" evidence="3">
    <location>
        <begin position="10"/>
        <end position="99"/>
    </location>
</feature>
<dbReference type="Pfam" id="PF00887">
    <property type="entry name" value="ACBP"/>
    <property type="match status" value="1"/>
</dbReference>
<dbReference type="eggNOG" id="KOG0817">
    <property type="taxonomic scope" value="Eukaryota"/>
</dbReference>
<dbReference type="STRING" id="28377.ENSACAP00000000853"/>
<dbReference type="FunFam" id="1.20.80.10:FF:000010">
    <property type="entry name" value="Acyl-CoA-binding domain-containing protein 5"/>
    <property type="match status" value="1"/>
</dbReference>
<keyword evidence="2" id="KW-0812">Transmembrane</keyword>
<dbReference type="Bgee" id="ENSACAG00000000928">
    <property type="expression patterns" value="Expressed in liver and 11 other cell types or tissues"/>
</dbReference>
<dbReference type="GeneTree" id="ENSGT00940000160739"/>
<dbReference type="CDD" id="cd00435">
    <property type="entry name" value="ACBP"/>
    <property type="match status" value="1"/>
</dbReference>
<sequence>MGKKAEEPDCQKQFEAAVRVIQGLPKNGAYRPSYEEMLRFYSFYKQATVGQCQISRPGFWDPIGRYKWDAWNRLGKMSKEEAMAAYVAEMKKAAQKVIDTVPLDESSKDMFVYFESLYDVIDDMPRPPESFFRKKAGPGYMDNAIKSNQVTTDAENEVFCDSLEQVEPDQAKRLSAEPSLPLNNAQRVEVEDKNLQRGPGEESLIQSPEAIAGCPAGALGQREVDRQVSNTLQALQRDMKEVMERLSSLESWAALQGRTPMVNPCLPTATHDGKDLPRWPIHLSPPTWCFLLAWPFVVQWLLWYFQRQKR</sequence>
<evidence type="ECO:0000256" key="1">
    <source>
        <dbReference type="ARBA" id="ARBA00023121"/>
    </source>
</evidence>
<keyword evidence="1" id="KW-0446">Lipid-binding</keyword>
<name>G1K8X5_ANOCA</name>
<organism evidence="4 5">
    <name type="scientific">Anolis carolinensis</name>
    <name type="common">Green anole</name>
    <name type="synonym">American chameleon</name>
    <dbReference type="NCBI Taxonomy" id="28377"/>
    <lineage>
        <taxon>Eukaryota</taxon>
        <taxon>Metazoa</taxon>
        <taxon>Chordata</taxon>
        <taxon>Craniata</taxon>
        <taxon>Vertebrata</taxon>
        <taxon>Euteleostomi</taxon>
        <taxon>Lepidosauria</taxon>
        <taxon>Squamata</taxon>
        <taxon>Bifurcata</taxon>
        <taxon>Unidentata</taxon>
        <taxon>Episquamata</taxon>
        <taxon>Toxicofera</taxon>
        <taxon>Iguania</taxon>
        <taxon>Dactyloidae</taxon>
        <taxon>Anolis</taxon>
    </lineage>
</organism>
<dbReference type="HOGENOM" id="CLU_034436_1_0_1"/>
<dbReference type="Proteomes" id="UP000001646">
    <property type="component" value="Chromosome 6"/>
</dbReference>
<dbReference type="InterPro" id="IPR035984">
    <property type="entry name" value="Acyl-CoA-binding_sf"/>
</dbReference>
<evidence type="ECO:0000259" key="3">
    <source>
        <dbReference type="PROSITE" id="PS51228"/>
    </source>
</evidence>
<dbReference type="InParanoid" id="G1K8X5"/>
<dbReference type="PANTHER" id="PTHR23310">
    <property type="entry name" value="ACYL-COA-BINDING PROTEIN, ACBP"/>
    <property type="match status" value="1"/>
</dbReference>
<dbReference type="Gene3D" id="1.20.80.10">
    <property type="match status" value="1"/>
</dbReference>
<dbReference type="PROSITE" id="PS51228">
    <property type="entry name" value="ACB_2"/>
    <property type="match status" value="1"/>
</dbReference>
<dbReference type="PANTHER" id="PTHR23310:SF53">
    <property type="entry name" value="ACYL-COA-BINDING DOMAIN-CONTAINING PROTEIN 4"/>
    <property type="match status" value="1"/>
</dbReference>
<protein>
    <submittedName>
        <fullName evidence="4">Acyl-CoA binding domain containing 4</fullName>
    </submittedName>
</protein>
<evidence type="ECO:0000256" key="2">
    <source>
        <dbReference type="SAM" id="Phobius"/>
    </source>
</evidence>
<dbReference type="PROSITE" id="PS00880">
    <property type="entry name" value="ACB_1"/>
    <property type="match status" value="1"/>
</dbReference>
<evidence type="ECO:0000313" key="5">
    <source>
        <dbReference type="Proteomes" id="UP000001646"/>
    </source>
</evidence>
<keyword evidence="2" id="KW-0472">Membrane</keyword>
<dbReference type="OrthoDB" id="71307at2759"/>
<gene>
    <name evidence="4" type="primary">ACBD4</name>
</gene>